<accession>A0A382HVP0</accession>
<gene>
    <name evidence="1" type="ORF">METZ01_LOCUS244270</name>
</gene>
<organism evidence="1">
    <name type="scientific">marine metagenome</name>
    <dbReference type="NCBI Taxonomy" id="408172"/>
    <lineage>
        <taxon>unclassified sequences</taxon>
        <taxon>metagenomes</taxon>
        <taxon>ecological metagenomes</taxon>
    </lineage>
</organism>
<evidence type="ECO:0000313" key="1">
    <source>
        <dbReference type="EMBL" id="SVB91416.1"/>
    </source>
</evidence>
<sequence>MFPRGSFILIKNTSFLTKKNIFFHLGSLLVGLGEPNDNINRFELQGSG</sequence>
<protein>
    <submittedName>
        <fullName evidence="1">Uncharacterized protein</fullName>
    </submittedName>
</protein>
<reference evidence="1" key="1">
    <citation type="submission" date="2018-05" db="EMBL/GenBank/DDBJ databases">
        <authorList>
            <person name="Lanie J.A."/>
            <person name="Ng W.-L."/>
            <person name="Kazmierczak K.M."/>
            <person name="Andrzejewski T.M."/>
            <person name="Davidsen T.M."/>
            <person name="Wayne K.J."/>
            <person name="Tettelin H."/>
            <person name="Glass J.I."/>
            <person name="Rusch D."/>
            <person name="Podicherti R."/>
            <person name="Tsui H.-C.T."/>
            <person name="Winkler M.E."/>
        </authorList>
    </citation>
    <scope>NUCLEOTIDE SEQUENCE</scope>
</reference>
<dbReference type="AlphaFoldDB" id="A0A382HVP0"/>
<dbReference type="EMBL" id="UINC01063610">
    <property type="protein sequence ID" value="SVB91416.1"/>
    <property type="molecule type" value="Genomic_DNA"/>
</dbReference>
<proteinExistence type="predicted"/>
<name>A0A382HVP0_9ZZZZ</name>